<evidence type="ECO:0000313" key="4">
    <source>
        <dbReference type="Proteomes" id="UP001276659"/>
    </source>
</evidence>
<name>A0AAE0DG37_9LECA</name>
<proteinExistence type="predicted"/>
<accession>A0AAE0DG37</accession>
<protein>
    <recommendedName>
        <fullName evidence="2">Acyl-CoA thioesterase-like C-terminal domain-containing protein</fullName>
    </recommendedName>
</protein>
<evidence type="ECO:0000313" key="3">
    <source>
        <dbReference type="EMBL" id="KAK3167935.1"/>
    </source>
</evidence>
<dbReference type="InterPro" id="IPR029069">
    <property type="entry name" value="HotDog_dom_sf"/>
</dbReference>
<evidence type="ECO:0000256" key="1">
    <source>
        <dbReference type="SAM" id="MobiDB-lite"/>
    </source>
</evidence>
<dbReference type="Pfam" id="PF20789">
    <property type="entry name" value="4HBT_3C"/>
    <property type="match status" value="1"/>
</dbReference>
<dbReference type="PANTHER" id="PTHR38110:SF1">
    <property type="entry name" value="THIOESTERASE DOMAIN-CONTAINING PROTEIN"/>
    <property type="match status" value="1"/>
</dbReference>
<feature type="region of interest" description="Disordered" evidence="1">
    <location>
        <begin position="68"/>
        <end position="92"/>
    </location>
</feature>
<dbReference type="EMBL" id="JASNWA010000010">
    <property type="protein sequence ID" value="KAK3167935.1"/>
    <property type="molecule type" value="Genomic_DNA"/>
</dbReference>
<gene>
    <name evidence="3" type="ORF">OEA41_004381</name>
</gene>
<dbReference type="InterPro" id="IPR049450">
    <property type="entry name" value="ACOT8-like_C"/>
</dbReference>
<organism evidence="3 4">
    <name type="scientific">Lepraria neglecta</name>
    <dbReference type="NCBI Taxonomy" id="209136"/>
    <lineage>
        <taxon>Eukaryota</taxon>
        <taxon>Fungi</taxon>
        <taxon>Dikarya</taxon>
        <taxon>Ascomycota</taxon>
        <taxon>Pezizomycotina</taxon>
        <taxon>Lecanoromycetes</taxon>
        <taxon>OSLEUM clade</taxon>
        <taxon>Lecanoromycetidae</taxon>
        <taxon>Lecanorales</taxon>
        <taxon>Lecanorineae</taxon>
        <taxon>Stereocaulaceae</taxon>
        <taxon>Lepraria</taxon>
    </lineage>
</organism>
<dbReference type="InterPro" id="IPR052389">
    <property type="entry name" value="Sec_Metab_Biosynth-Assoc"/>
</dbReference>
<dbReference type="Proteomes" id="UP001276659">
    <property type="component" value="Unassembled WGS sequence"/>
</dbReference>
<keyword evidence="4" id="KW-1185">Reference proteome</keyword>
<dbReference type="Gene3D" id="2.40.160.210">
    <property type="entry name" value="Acyl-CoA thioesterase, double hotdog domain"/>
    <property type="match status" value="1"/>
</dbReference>
<dbReference type="AlphaFoldDB" id="A0AAE0DG37"/>
<dbReference type="SUPFAM" id="SSF54637">
    <property type="entry name" value="Thioesterase/thiol ester dehydrase-isomerase"/>
    <property type="match status" value="1"/>
</dbReference>
<sequence length="92" mass="10293">MHVVLNIDFKKALPPEGVEWLFSRVRSKRIRNGRMDLEVTVLDEWGEMVALSTHVALIVRAERNMDMKGEKVKGQGDGEGEGEGEGDGRSKL</sequence>
<evidence type="ECO:0000259" key="2">
    <source>
        <dbReference type="Pfam" id="PF20789"/>
    </source>
</evidence>
<feature type="domain" description="Acyl-CoA thioesterase-like C-terminal" evidence="2">
    <location>
        <begin position="4"/>
        <end position="58"/>
    </location>
</feature>
<dbReference type="PANTHER" id="PTHR38110">
    <property type="entry name" value="CHROMOSOME 23, WHOLE GENOME SHOTGUN SEQUENCE"/>
    <property type="match status" value="1"/>
</dbReference>
<comment type="caution">
    <text evidence="3">The sequence shown here is derived from an EMBL/GenBank/DDBJ whole genome shotgun (WGS) entry which is preliminary data.</text>
</comment>
<reference evidence="3" key="1">
    <citation type="submission" date="2022-11" db="EMBL/GenBank/DDBJ databases">
        <title>Chromosomal genome sequence assembly and mating type (MAT) locus characterization of the leprose asexual lichenized fungus Lepraria neglecta (Nyl.) Erichsen.</title>
        <authorList>
            <person name="Allen J.L."/>
            <person name="Pfeffer B."/>
        </authorList>
    </citation>
    <scope>NUCLEOTIDE SEQUENCE</scope>
    <source>
        <strain evidence="3">Allen 5258</strain>
    </source>
</reference>
<dbReference type="InterPro" id="IPR042171">
    <property type="entry name" value="Acyl-CoA_hotdog"/>
</dbReference>